<dbReference type="EMBL" id="MU003875">
    <property type="protein sequence ID" value="KAF2716440.1"/>
    <property type="molecule type" value="Genomic_DNA"/>
</dbReference>
<comment type="caution">
    <text evidence="8">The sequence shown here is derived from an EMBL/GenBank/DDBJ whole genome shotgun (WGS) entry which is preliminary data.</text>
</comment>
<dbReference type="Proteomes" id="UP000799441">
    <property type="component" value="Unassembled WGS sequence"/>
</dbReference>
<dbReference type="GO" id="GO:1990961">
    <property type="term" value="P:xenobiotic detoxification by transmembrane export across the plasma membrane"/>
    <property type="evidence" value="ECO:0007669"/>
    <property type="project" value="InterPro"/>
</dbReference>
<sequence length="501" mass="54543">MIDQSDAERQPLLQHDTSAEAVAQLHQNGLDKPNDDGQKDSNLYDSNGEGDSWQVEVRTVIRYSIPLIGTYLLQYFYSIVIVLVASRLSTRELAGVSLGITTSNIVGYAVFEGMSTALDTLCSQAYGASQPKLVGLHCARFVVYIHLVAAPIALLWAFSPQLLRWILPEADLAVSAGTFLRYSLVGVPGYASFEVGKRFMQAQGDFTAGLAVLVACLPLSLLFNWLFVFQFPMRVAGAALAASLTHLVRPFLLIGYAVFVKRSSLQCWPSRSQLRRQLFKNWGQMVRLSIPGALMTLSEWFSFEILTFATSYVSTVDLAAQTFLSTIAILLWHLPFSASIACSTRVGRLLGAKSIDKAKSLMSLHGYIFLVIGVISAVLAVVLNIGVTKYLLEDELVKSAVAHASLFTALFCFFDSTSSWVHGIIRGLGWQKIGGWITLCVNYGFGVPLALGLLLGHTGVGVGSIYLGLGLGLGIMTVIEALIVRARPWESVVMESEEPEG</sequence>
<keyword evidence="9" id="KW-1185">Reference proteome</keyword>
<dbReference type="CDD" id="cd13132">
    <property type="entry name" value="MATE_eukaryotic"/>
    <property type="match status" value="1"/>
</dbReference>
<feature type="transmembrane region" description="Helical" evidence="7">
    <location>
        <begin position="465"/>
        <end position="484"/>
    </location>
</feature>
<comment type="similarity">
    <text evidence="2">Belongs to the multi antimicrobial extrusion (MATE) (TC 2.A.66.1) family.</text>
</comment>
<keyword evidence="4 7" id="KW-1133">Transmembrane helix</keyword>
<reference evidence="8" key="1">
    <citation type="journal article" date="2020" name="Stud. Mycol.">
        <title>101 Dothideomycetes genomes: a test case for predicting lifestyles and emergence of pathogens.</title>
        <authorList>
            <person name="Haridas S."/>
            <person name="Albert R."/>
            <person name="Binder M."/>
            <person name="Bloem J."/>
            <person name="Labutti K."/>
            <person name="Salamov A."/>
            <person name="Andreopoulos B."/>
            <person name="Baker S."/>
            <person name="Barry K."/>
            <person name="Bills G."/>
            <person name="Bluhm B."/>
            <person name="Cannon C."/>
            <person name="Castanera R."/>
            <person name="Culley D."/>
            <person name="Daum C."/>
            <person name="Ezra D."/>
            <person name="Gonzalez J."/>
            <person name="Henrissat B."/>
            <person name="Kuo A."/>
            <person name="Liang C."/>
            <person name="Lipzen A."/>
            <person name="Lutzoni F."/>
            <person name="Magnuson J."/>
            <person name="Mondo S."/>
            <person name="Nolan M."/>
            <person name="Ohm R."/>
            <person name="Pangilinan J."/>
            <person name="Park H.-J."/>
            <person name="Ramirez L."/>
            <person name="Alfaro M."/>
            <person name="Sun H."/>
            <person name="Tritt A."/>
            <person name="Yoshinaga Y."/>
            <person name="Zwiers L.-H."/>
            <person name="Turgeon B."/>
            <person name="Goodwin S."/>
            <person name="Spatafora J."/>
            <person name="Crous P."/>
            <person name="Grigoriev I."/>
        </authorList>
    </citation>
    <scope>NUCLEOTIDE SEQUENCE</scope>
    <source>
        <strain evidence="8">CBS 116435</strain>
    </source>
</reference>
<evidence type="ECO:0000256" key="6">
    <source>
        <dbReference type="SAM" id="MobiDB-lite"/>
    </source>
</evidence>
<feature type="transmembrane region" description="Helical" evidence="7">
    <location>
        <begin position="63"/>
        <end position="86"/>
    </location>
</feature>
<feature type="transmembrane region" description="Helical" evidence="7">
    <location>
        <begin position="281"/>
        <end position="303"/>
    </location>
</feature>
<organism evidence="8 9">
    <name type="scientific">Polychaeton citri CBS 116435</name>
    <dbReference type="NCBI Taxonomy" id="1314669"/>
    <lineage>
        <taxon>Eukaryota</taxon>
        <taxon>Fungi</taxon>
        <taxon>Dikarya</taxon>
        <taxon>Ascomycota</taxon>
        <taxon>Pezizomycotina</taxon>
        <taxon>Dothideomycetes</taxon>
        <taxon>Dothideomycetidae</taxon>
        <taxon>Capnodiales</taxon>
        <taxon>Capnodiaceae</taxon>
        <taxon>Polychaeton</taxon>
    </lineage>
</organism>
<dbReference type="AlphaFoldDB" id="A0A9P4PZ17"/>
<keyword evidence="5 7" id="KW-0472">Membrane</keyword>
<dbReference type="GO" id="GO:0042910">
    <property type="term" value="F:xenobiotic transmembrane transporter activity"/>
    <property type="evidence" value="ECO:0007669"/>
    <property type="project" value="InterPro"/>
</dbReference>
<dbReference type="InterPro" id="IPR002528">
    <property type="entry name" value="MATE_fam"/>
</dbReference>
<dbReference type="Pfam" id="PF01554">
    <property type="entry name" value="MatE"/>
    <property type="match status" value="2"/>
</dbReference>
<name>A0A9P4PZ17_9PEZI</name>
<evidence type="ECO:0000256" key="3">
    <source>
        <dbReference type="ARBA" id="ARBA00022692"/>
    </source>
</evidence>
<feature type="transmembrane region" description="Helical" evidence="7">
    <location>
        <begin position="433"/>
        <end position="453"/>
    </location>
</feature>
<dbReference type="OrthoDB" id="2126698at2759"/>
<protein>
    <submittedName>
        <fullName evidence="8">MATE efflux family protein</fullName>
    </submittedName>
</protein>
<evidence type="ECO:0000256" key="1">
    <source>
        <dbReference type="ARBA" id="ARBA00004141"/>
    </source>
</evidence>
<dbReference type="PANTHER" id="PTHR11206">
    <property type="entry name" value="MULTIDRUG RESISTANCE PROTEIN"/>
    <property type="match status" value="1"/>
</dbReference>
<feature type="transmembrane region" description="Helical" evidence="7">
    <location>
        <begin position="235"/>
        <end position="260"/>
    </location>
</feature>
<accession>A0A9P4PZ17</accession>
<evidence type="ECO:0000256" key="7">
    <source>
        <dbReference type="SAM" id="Phobius"/>
    </source>
</evidence>
<dbReference type="GO" id="GO:0015297">
    <property type="term" value="F:antiporter activity"/>
    <property type="evidence" value="ECO:0007669"/>
    <property type="project" value="InterPro"/>
</dbReference>
<comment type="subcellular location">
    <subcellularLocation>
        <location evidence="1">Membrane</location>
        <topology evidence="1">Multi-pass membrane protein</topology>
    </subcellularLocation>
</comment>
<feature type="transmembrane region" description="Helical" evidence="7">
    <location>
        <begin position="367"/>
        <end position="388"/>
    </location>
</feature>
<dbReference type="GO" id="GO:0016020">
    <property type="term" value="C:membrane"/>
    <property type="evidence" value="ECO:0007669"/>
    <property type="project" value="UniProtKB-SubCell"/>
</dbReference>
<feature type="transmembrane region" description="Helical" evidence="7">
    <location>
        <begin position="141"/>
        <end position="158"/>
    </location>
</feature>
<feature type="region of interest" description="Disordered" evidence="6">
    <location>
        <begin position="28"/>
        <end position="49"/>
    </location>
</feature>
<evidence type="ECO:0000256" key="5">
    <source>
        <dbReference type="ARBA" id="ARBA00023136"/>
    </source>
</evidence>
<keyword evidence="3 7" id="KW-0812">Transmembrane</keyword>
<dbReference type="NCBIfam" id="TIGR00797">
    <property type="entry name" value="matE"/>
    <property type="match status" value="1"/>
</dbReference>
<evidence type="ECO:0000313" key="9">
    <source>
        <dbReference type="Proteomes" id="UP000799441"/>
    </source>
</evidence>
<proteinExistence type="inferred from homology"/>
<evidence type="ECO:0000256" key="4">
    <source>
        <dbReference type="ARBA" id="ARBA00022989"/>
    </source>
</evidence>
<evidence type="ECO:0000313" key="8">
    <source>
        <dbReference type="EMBL" id="KAF2716440.1"/>
    </source>
</evidence>
<feature type="transmembrane region" description="Helical" evidence="7">
    <location>
        <begin position="323"/>
        <end position="346"/>
    </location>
</feature>
<dbReference type="InterPro" id="IPR045069">
    <property type="entry name" value="MATE_euk"/>
</dbReference>
<gene>
    <name evidence="8" type="ORF">K431DRAFT_289396</name>
</gene>
<feature type="transmembrane region" description="Helical" evidence="7">
    <location>
        <begin position="206"/>
        <end position="229"/>
    </location>
</feature>
<evidence type="ECO:0000256" key="2">
    <source>
        <dbReference type="ARBA" id="ARBA00010199"/>
    </source>
</evidence>